<evidence type="ECO:0000313" key="2">
    <source>
        <dbReference type="Proteomes" id="UP000287651"/>
    </source>
</evidence>
<accession>A0A426ZW38</accession>
<organism evidence="1 2">
    <name type="scientific">Ensete ventricosum</name>
    <name type="common">Abyssinian banana</name>
    <name type="synonym">Musa ensete</name>
    <dbReference type="NCBI Taxonomy" id="4639"/>
    <lineage>
        <taxon>Eukaryota</taxon>
        <taxon>Viridiplantae</taxon>
        <taxon>Streptophyta</taxon>
        <taxon>Embryophyta</taxon>
        <taxon>Tracheophyta</taxon>
        <taxon>Spermatophyta</taxon>
        <taxon>Magnoliopsida</taxon>
        <taxon>Liliopsida</taxon>
        <taxon>Zingiberales</taxon>
        <taxon>Musaceae</taxon>
        <taxon>Ensete</taxon>
    </lineage>
</organism>
<name>A0A426ZW38_ENSVE</name>
<evidence type="ECO:0000313" key="1">
    <source>
        <dbReference type="EMBL" id="RRT68162.1"/>
    </source>
</evidence>
<dbReference type="EMBL" id="AMZH03004780">
    <property type="protein sequence ID" value="RRT68162.1"/>
    <property type="molecule type" value="Genomic_DNA"/>
</dbReference>
<gene>
    <name evidence="1" type="ORF">B296_00024113</name>
</gene>
<dbReference type="AlphaFoldDB" id="A0A426ZW38"/>
<protein>
    <submittedName>
        <fullName evidence="1">Uncharacterized protein</fullName>
    </submittedName>
</protein>
<dbReference type="Proteomes" id="UP000287651">
    <property type="component" value="Unassembled WGS sequence"/>
</dbReference>
<comment type="caution">
    <text evidence="1">The sequence shown here is derived from an EMBL/GenBank/DDBJ whole genome shotgun (WGS) entry which is preliminary data.</text>
</comment>
<proteinExistence type="predicted"/>
<sequence length="72" mass="8242">MKNPWNDMITLLPLQELMSLTFVQEKLRASIPCSIFYVDSLHAAWILHQVPPKLLRLSICIELIVALTPTIL</sequence>
<reference evidence="1 2" key="1">
    <citation type="journal article" date="2014" name="Agronomy (Basel)">
        <title>A Draft Genome Sequence for Ensete ventricosum, the Drought-Tolerant Tree Against Hunger.</title>
        <authorList>
            <person name="Harrison J."/>
            <person name="Moore K.A."/>
            <person name="Paszkiewicz K."/>
            <person name="Jones T."/>
            <person name="Grant M."/>
            <person name="Ambacheew D."/>
            <person name="Muzemil S."/>
            <person name="Studholme D.J."/>
        </authorList>
    </citation>
    <scope>NUCLEOTIDE SEQUENCE [LARGE SCALE GENOMIC DNA]</scope>
</reference>